<evidence type="ECO:0008006" key="3">
    <source>
        <dbReference type="Google" id="ProtNLM"/>
    </source>
</evidence>
<organism evidence="1 2">
    <name type="scientific">Tenacibaculum tangerinum</name>
    <dbReference type="NCBI Taxonomy" id="3038772"/>
    <lineage>
        <taxon>Bacteria</taxon>
        <taxon>Pseudomonadati</taxon>
        <taxon>Bacteroidota</taxon>
        <taxon>Flavobacteriia</taxon>
        <taxon>Flavobacteriales</taxon>
        <taxon>Flavobacteriaceae</taxon>
        <taxon>Tenacibaculum</taxon>
    </lineage>
</organism>
<evidence type="ECO:0000313" key="2">
    <source>
        <dbReference type="Proteomes" id="UP001232001"/>
    </source>
</evidence>
<name>A0ABY8L2U6_9FLAO</name>
<proteinExistence type="predicted"/>
<gene>
    <name evidence="1" type="ORF">P8625_08680</name>
</gene>
<keyword evidence="2" id="KW-1185">Reference proteome</keyword>
<sequence length="58" mass="6671">MKIIAFPFAGGNSQSYNKLFHKNEKFTALCYPGRGGRIREKLLLEVDELVEDMLLRVI</sequence>
<reference evidence="1 2" key="1">
    <citation type="submission" date="2023-04" db="EMBL/GenBank/DDBJ databases">
        <title>Tenacibaculum tangerinum sp. nov., isolated from sea tidal flat of South Korea.</title>
        <authorList>
            <person name="Lee S.H."/>
            <person name="Kim J.-J."/>
        </authorList>
    </citation>
    <scope>NUCLEOTIDE SEQUENCE [LARGE SCALE GENOMIC DNA]</scope>
    <source>
        <strain evidence="1 2">GRR-S3-23</strain>
    </source>
</reference>
<dbReference type="EMBL" id="CP122539">
    <property type="protein sequence ID" value="WGH74195.1"/>
    <property type="molecule type" value="Genomic_DNA"/>
</dbReference>
<accession>A0ABY8L2U6</accession>
<dbReference type="RefSeq" id="WP_279650076.1">
    <property type="nucleotide sequence ID" value="NZ_CP122539.1"/>
</dbReference>
<evidence type="ECO:0000313" key="1">
    <source>
        <dbReference type="EMBL" id="WGH74195.1"/>
    </source>
</evidence>
<protein>
    <recommendedName>
        <fullName evidence="3">Thioesterase domain-containing protein</fullName>
    </recommendedName>
</protein>
<dbReference type="Proteomes" id="UP001232001">
    <property type="component" value="Chromosome"/>
</dbReference>